<feature type="domain" description="ABC transmembrane type-1" evidence="9">
    <location>
        <begin position="266"/>
        <end position="543"/>
    </location>
</feature>
<dbReference type="STRING" id="655863.F0XGH6"/>
<dbReference type="RefSeq" id="XP_014172563.1">
    <property type="nucleotide sequence ID" value="XM_014317088.1"/>
</dbReference>
<keyword evidence="11" id="KW-1185">Reference proteome</keyword>
<proteinExistence type="predicted"/>
<dbReference type="HOGENOM" id="CLU_000604_27_5_1"/>
<dbReference type="GeneID" id="25976064"/>
<dbReference type="InterPro" id="IPR003439">
    <property type="entry name" value="ABC_transporter-like_ATP-bd"/>
</dbReference>
<dbReference type="Pfam" id="PF24357">
    <property type="entry name" value="TMD0_ABC"/>
    <property type="match status" value="1"/>
</dbReference>
<protein>
    <submittedName>
        <fullName evidence="10">ABC multidrug transporter</fullName>
    </submittedName>
</protein>
<evidence type="ECO:0000256" key="6">
    <source>
        <dbReference type="ARBA" id="ARBA00022989"/>
    </source>
</evidence>
<dbReference type="GO" id="GO:0016887">
    <property type="term" value="F:ATP hydrolysis activity"/>
    <property type="evidence" value="ECO:0007669"/>
    <property type="project" value="InterPro"/>
</dbReference>
<feature type="transmembrane region" description="Helical" evidence="8">
    <location>
        <begin position="65"/>
        <end position="87"/>
    </location>
</feature>
<dbReference type="EMBL" id="GL629769">
    <property type="protein sequence ID" value="EFX03081.1"/>
    <property type="molecule type" value="Genomic_DNA"/>
</dbReference>
<dbReference type="InterPro" id="IPR036640">
    <property type="entry name" value="ABC1_TM_sf"/>
</dbReference>
<evidence type="ECO:0000256" key="5">
    <source>
        <dbReference type="ARBA" id="ARBA00022840"/>
    </source>
</evidence>
<dbReference type="Gene3D" id="3.40.50.300">
    <property type="entry name" value="P-loop containing nucleotide triphosphate hydrolases"/>
    <property type="match status" value="1"/>
</dbReference>
<keyword evidence="6 8" id="KW-1133">Transmembrane helix</keyword>
<dbReference type="InterPro" id="IPR056227">
    <property type="entry name" value="TMD0_ABC"/>
</dbReference>
<accession>F0XGH6</accession>
<dbReference type="PANTHER" id="PTHR24223:SF399">
    <property type="entry name" value="ABC TRANSPORTER ATNG"/>
    <property type="match status" value="1"/>
</dbReference>
<evidence type="ECO:0000256" key="1">
    <source>
        <dbReference type="ARBA" id="ARBA00004141"/>
    </source>
</evidence>
<feature type="transmembrane region" description="Helical" evidence="8">
    <location>
        <begin position="301"/>
        <end position="321"/>
    </location>
</feature>
<keyword evidence="2" id="KW-0813">Transport</keyword>
<dbReference type="CDD" id="cd18579">
    <property type="entry name" value="ABC_6TM_ABCC_D1"/>
    <property type="match status" value="1"/>
</dbReference>
<keyword evidence="7 8" id="KW-0472">Membrane</keyword>
<evidence type="ECO:0000256" key="3">
    <source>
        <dbReference type="ARBA" id="ARBA00022692"/>
    </source>
</evidence>
<evidence type="ECO:0000259" key="9">
    <source>
        <dbReference type="PROSITE" id="PS50929"/>
    </source>
</evidence>
<dbReference type="eggNOG" id="KOG0054">
    <property type="taxonomic scope" value="Eukaryota"/>
</dbReference>
<dbReference type="Pfam" id="PF00664">
    <property type="entry name" value="ABC_membrane"/>
    <property type="match status" value="1"/>
</dbReference>
<dbReference type="SUPFAM" id="SSF52540">
    <property type="entry name" value="P-loop containing nucleoside triphosphate hydrolases"/>
    <property type="match status" value="1"/>
</dbReference>
<dbReference type="InterPro" id="IPR027417">
    <property type="entry name" value="P-loop_NTPase"/>
</dbReference>
<dbReference type="Gene3D" id="1.20.1560.10">
    <property type="entry name" value="ABC transporter type 1, transmembrane domain"/>
    <property type="match status" value="1"/>
</dbReference>
<feature type="transmembrane region" description="Helical" evidence="8">
    <location>
        <begin position="479"/>
        <end position="506"/>
    </location>
</feature>
<dbReference type="GO" id="GO:0140359">
    <property type="term" value="F:ABC-type transporter activity"/>
    <property type="evidence" value="ECO:0007669"/>
    <property type="project" value="InterPro"/>
</dbReference>
<evidence type="ECO:0000256" key="2">
    <source>
        <dbReference type="ARBA" id="ARBA00022448"/>
    </source>
</evidence>
<dbReference type="PROSITE" id="PS50929">
    <property type="entry name" value="ABC_TM1F"/>
    <property type="match status" value="1"/>
</dbReference>
<dbReference type="GO" id="GO:0016020">
    <property type="term" value="C:membrane"/>
    <property type="evidence" value="ECO:0007669"/>
    <property type="project" value="UniProtKB-SubCell"/>
</dbReference>
<dbReference type="Pfam" id="PF00005">
    <property type="entry name" value="ABC_tran"/>
    <property type="match status" value="1"/>
</dbReference>
<dbReference type="SUPFAM" id="SSF90123">
    <property type="entry name" value="ABC transporter transmembrane region"/>
    <property type="match status" value="1"/>
</dbReference>
<keyword evidence="3 8" id="KW-0812">Transmembrane</keyword>
<comment type="subcellular location">
    <subcellularLocation>
        <location evidence="1">Membrane</location>
        <topology evidence="1">Multi-pass membrane protein</topology>
    </subcellularLocation>
</comment>
<dbReference type="AlphaFoldDB" id="F0XGH6"/>
<evidence type="ECO:0000256" key="7">
    <source>
        <dbReference type="ARBA" id="ARBA00023136"/>
    </source>
</evidence>
<dbReference type="InterPro" id="IPR011527">
    <property type="entry name" value="ABC1_TM_dom"/>
</dbReference>
<sequence length="728" mass="79778">MSLRWCGEEVENSFGPTVRDCRDGFDFTVFFEQLFLAIVPSAVLVLLVPFRIYKLYRASPKARGGWLLPLKILAATTYTTLQLYLLVRWVASPPFPARAATSAAALSVLAGCAVLALSPLEHLRALRPSTLLQSYLLLSVLFDAALCRTLWMIGRDSAIERVSTAITALKLVLLCLEMVEKRRWLKPQYRDEKAEALCGIILVLADIDDMEESHRAEALERNLQESWAKLQETEQRPSSRNKPHALLRTLAWTLRRPLAATVFPRLCAIGFKFAQPFLIGSLIRYLDDAAPENNNSSGHGLISAFALVYSGVAVSTGLYWYQAYRTITMVRGSLIAVVYARTLDLDLGAPSHASSSTLMSTDVERICTCIVNLHELWANVLEVGLAIYILATQLGGACIAVAFLALACGFGTLLLTKPIEKRQEAWLKAAQKRLRATEATLGSIKSIKMMGWTEPMQNVIQGLRIDELRQAMHYRKLQVLSIVVSLVMTVAGPATAITTFTVISVVRGAIALLPSKAFTSIAVLALISTPLITLFQALPLLKSAVASMTRIQDFLNQPCRKDSQQGKNATLFPQSLGSSTDMAIPMVDFETNRSASKQGPSRGDGKVDDPITMSEASMGWGDHGDKVVLHDISITIAHGALAMVIGPVGCGKSNLLKAMLGETRVCQGVINVLYEEVAFSDQTPWMMFGTIRDNITGMTGHAFDETWYRTVLHACALEKDLEQLPDGG</sequence>
<dbReference type="PANTHER" id="PTHR24223">
    <property type="entry name" value="ATP-BINDING CASSETTE SUB-FAMILY C"/>
    <property type="match status" value="1"/>
</dbReference>
<dbReference type="OrthoDB" id="6500128at2759"/>
<feature type="transmembrane region" description="Helical" evidence="8">
    <location>
        <begin position="518"/>
        <end position="541"/>
    </location>
</feature>
<keyword evidence="5" id="KW-0067">ATP-binding</keyword>
<evidence type="ECO:0000256" key="4">
    <source>
        <dbReference type="ARBA" id="ARBA00022741"/>
    </source>
</evidence>
<dbReference type="InterPro" id="IPR044746">
    <property type="entry name" value="ABCC_6TM_D1"/>
</dbReference>
<dbReference type="Proteomes" id="UP000007796">
    <property type="component" value="Unassembled WGS sequence"/>
</dbReference>
<reference evidence="10 11" key="1">
    <citation type="journal article" date="2011" name="Proc. Natl. Acad. Sci. U.S.A.">
        <title>Genome and transcriptome analyses of the mountain pine beetle-fungal symbiont Grosmannia clavigera, a lodgepole pine pathogen.</title>
        <authorList>
            <person name="DiGuistini S."/>
            <person name="Wang Y."/>
            <person name="Liao N.Y."/>
            <person name="Taylor G."/>
            <person name="Tanguay P."/>
            <person name="Feau N."/>
            <person name="Henrissat B."/>
            <person name="Chan S.K."/>
            <person name="Hesse-Orce U."/>
            <person name="Alamouti S.M."/>
            <person name="Tsui C.K.M."/>
            <person name="Docking R.T."/>
            <person name="Levasseur A."/>
            <person name="Haridas S."/>
            <person name="Robertson G."/>
            <person name="Birol I."/>
            <person name="Holt R.A."/>
            <person name="Marra M.A."/>
            <person name="Hamelin R.C."/>
            <person name="Hirst M."/>
            <person name="Jones S.J.M."/>
            <person name="Bohlmann J."/>
            <person name="Breuil C."/>
        </authorList>
    </citation>
    <scope>NUCLEOTIDE SEQUENCE [LARGE SCALE GENOMIC DNA]</scope>
    <source>
        <strain evidence="11">kw1407 / UAMH 11150</strain>
    </source>
</reference>
<name>F0XGH6_GROCL</name>
<feature type="transmembrane region" description="Helical" evidence="8">
    <location>
        <begin position="385"/>
        <end position="415"/>
    </location>
</feature>
<gene>
    <name evidence="10" type="ORF">CMQ_3010</name>
</gene>
<organism evidence="11">
    <name type="scientific">Grosmannia clavigera (strain kw1407 / UAMH 11150)</name>
    <name type="common">Blue stain fungus</name>
    <name type="synonym">Graphiocladiella clavigera</name>
    <dbReference type="NCBI Taxonomy" id="655863"/>
    <lineage>
        <taxon>Eukaryota</taxon>
        <taxon>Fungi</taxon>
        <taxon>Dikarya</taxon>
        <taxon>Ascomycota</taxon>
        <taxon>Pezizomycotina</taxon>
        <taxon>Sordariomycetes</taxon>
        <taxon>Sordariomycetidae</taxon>
        <taxon>Ophiostomatales</taxon>
        <taxon>Ophiostomataceae</taxon>
        <taxon>Leptographium</taxon>
    </lineage>
</organism>
<evidence type="ECO:0000313" key="10">
    <source>
        <dbReference type="EMBL" id="EFX03081.1"/>
    </source>
</evidence>
<dbReference type="GO" id="GO:0005524">
    <property type="term" value="F:ATP binding"/>
    <property type="evidence" value="ECO:0007669"/>
    <property type="project" value="UniProtKB-KW"/>
</dbReference>
<feature type="transmembrane region" description="Helical" evidence="8">
    <location>
        <begin position="34"/>
        <end position="53"/>
    </location>
</feature>
<evidence type="ECO:0000313" key="11">
    <source>
        <dbReference type="Proteomes" id="UP000007796"/>
    </source>
</evidence>
<feature type="transmembrane region" description="Helical" evidence="8">
    <location>
        <begin position="99"/>
        <end position="120"/>
    </location>
</feature>
<keyword evidence="4" id="KW-0547">Nucleotide-binding</keyword>
<dbReference type="InterPro" id="IPR050173">
    <property type="entry name" value="ABC_transporter_C-like"/>
</dbReference>
<dbReference type="InParanoid" id="F0XGH6"/>
<evidence type="ECO:0000256" key="8">
    <source>
        <dbReference type="SAM" id="Phobius"/>
    </source>
</evidence>
<dbReference type="FunFam" id="1.20.1560.10:FF:000055">
    <property type="entry name" value="ABC multidrug transporter (Eurofung)"/>
    <property type="match status" value="1"/>
</dbReference>